<accession>A0A5P9JWM3</accession>
<dbReference type="RefSeq" id="WP_152585783.1">
    <property type="nucleotide sequence ID" value="NZ_CP045423.1"/>
</dbReference>
<dbReference type="SMART" id="SM00257">
    <property type="entry name" value="LysM"/>
    <property type="match status" value="1"/>
</dbReference>
<gene>
    <name evidence="3" type="primary">lysM</name>
    <name evidence="3" type="ORF">GDR74_07830</name>
</gene>
<keyword evidence="4" id="KW-1185">Reference proteome</keyword>
<feature type="domain" description="BON" evidence="1">
    <location>
        <begin position="18"/>
        <end position="87"/>
    </location>
</feature>
<reference evidence="3 4" key="1">
    <citation type="submission" date="2019-10" db="EMBL/GenBank/DDBJ databases">
        <title>Isolation, Identification of Microvirga thermotolerans HR1, a novel thermophilic bacterium and Comparative Genomics of the genus Microvirga.</title>
        <authorList>
            <person name="Li J."/>
            <person name="Zhang W."/>
            <person name="Lin M."/>
            <person name="Wang J."/>
        </authorList>
    </citation>
    <scope>NUCLEOTIDE SEQUENCE [LARGE SCALE GENOMIC DNA]</scope>
    <source>
        <strain evidence="3 4">HR1</strain>
    </source>
</reference>
<evidence type="ECO:0000259" key="1">
    <source>
        <dbReference type="PROSITE" id="PS50914"/>
    </source>
</evidence>
<proteinExistence type="predicted"/>
<dbReference type="Pfam" id="PF01476">
    <property type="entry name" value="LysM"/>
    <property type="match status" value="1"/>
</dbReference>
<name>A0A5P9JWM3_9HYPH</name>
<evidence type="ECO:0000313" key="3">
    <source>
        <dbReference type="EMBL" id="QFU16138.1"/>
    </source>
</evidence>
<dbReference type="Gene3D" id="3.10.350.10">
    <property type="entry name" value="LysM domain"/>
    <property type="match status" value="1"/>
</dbReference>
<dbReference type="NCBIfam" id="NF008399">
    <property type="entry name" value="PRK11198.1"/>
    <property type="match status" value="1"/>
</dbReference>
<evidence type="ECO:0000313" key="4">
    <source>
        <dbReference type="Proteomes" id="UP000325614"/>
    </source>
</evidence>
<dbReference type="PANTHER" id="PTHR34700">
    <property type="entry name" value="POTASSIUM BINDING PROTEIN KBP"/>
    <property type="match status" value="1"/>
</dbReference>
<dbReference type="InterPro" id="IPR036779">
    <property type="entry name" value="LysM_dom_sf"/>
</dbReference>
<dbReference type="SUPFAM" id="SSF54106">
    <property type="entry name" value="LysM domain"/>
    <property type="match status" value="1"/>
</dbReference>
<dbReference type="PANTHER" id="PTHR34700:SF8">
    <property type="entry name" value="POTASSIUM BINDING PROTEIN KBP"/>
    <property type="match status" value="1"/>
</dbReference>
<dbReference type="AlphaFoldDB" id="A0A5P9JWM3"/>
<dbReference type="EMBL" id="CP045423">
    <property type="protein sequence ID" value="QFU16138.1"/>
    <property type="molecule type" value="Genomic_DNA"/>
</dbReference>
<dbReference type="Proteomes" id="UP000325614">
    <property type="component" value="Chromosome"/>
</dbReference>
<protein>
    <submittedName>
        <fullName evidence="3">Peptidoglycan-binding protein LysM</fullName>
    </submittedName>
</protein>
<feature type="domain" description="LysM" evidence="2">
    <location>
        <begin position="93"/>
        <end position="144"/>
    </location>
</feature>
<dbReference type="InterPro" id="IPR052196">
    <property type="entry name" value="Bact_Kbp"/>
</dbReference>
<evidence type="ECO:0000259" key="2">
    <source>
        <dbReference type="PROSITE" id="PS51782"/>
    </source>
</evidence>
<dbReference type="KEGG" id="mico:GDR74_07830"/>
<dbReference type="CDD" id="cd00118">
    <property type="entry name" value="LysM"/>
    <property type="match status" value="1"/>
</dbReference>
<dbReference type="InterPro" id="IPR018392">
    <property type="entry name" value="LysM"/>
</dbReference>
<dbReference type="PROSITE" id="PS51782">
    <property type="entry name" value="LYSM"/>
    <property type="match status" value="1"/>
</dbReference>
<sequence length="148" mass="15964">MGLFKFIKDAGAKLFGGGAQAATADSLKKEVENHGFDANKFNIDVQGDKVKLSGQAVSQEEAEKIILSLGNTYGVAEVDTSDLQVQQPAKPSVMYTVQKGDTLWAIAEKHYGKGKGAKYTEIVKANSPPVKDPDMIQPGWVLRIPELT</sequence>
<organism evidence="3 4">
    <name type="scientific">Microvirga thermotolerans</name>
    <dbReference type="NCBI Taxonomy" id="2651334"/>
    <lineage>
        <taxon>Bacteria</taxon>
        <taxon>Pseudomonadati</taxon>
        <taxon>Pseudomonadota</taxon>
        <taxon>Alphaproteobacteria</taxon>
        <taxon>Hyphomicrobiales</taxon>
        <taxon>Methylobacteriaceae</taxon>
        <taxon>Microvirga</taxon>
    </lineage>
</organism>
<dbReference type="InterPro" id="IPR007055">
    <property type="entry name" value="BON_dom"/>
</dbReference>
<dbReference type="PROSITE" id="PS50914">
    <property type="entry name" value="BON"/>
    <property type="match status" value="1"/>
</dbReference>
<dbReference type="Pfam" id="PF04972">
    <property type="entry name" value="BON"/>
    <property type="match status" value="1"/>
</dbReference>